<dbReference type="InterPro" id="IPR036388">
    <property type="entry name" value="WH-like_DNA-bd_sf"/>
</dbReference>
<dbReference type="Pfam" id="PF13545">
    <property type="entry name" value="HTH_Crp_2"/>
    <property type="match status" value="1"/>
</dbReference>
<dbReference type="Proteomes" id="UP000198994">
    <property type="component" value="Unassembled WGS sequence"/>
</dbReference>
<dbReference type="CDD" id="cd00092">
    <property type="entry name" value="HTH_CRP"/>
    <property type="match status" value="1"/>
</dbReference>
<dbReference type="SMART" id="SM00419">
    <property type="entry name" value="HTH_CRP"/>
    <property type="match status" value="1"/>
</dbReference>
<gene>
    <name evidence="5" type="ORF">SAMN04488105_10775</name>
</gene>
<keyword evidence="1" id="KW-0805">Transcription regulation</keyword>
<protein>
    <submittedName>
        <fullName evidence="5">CRP/FNR family transcriptional regulator, anaerobic regulatory protein</fullName>
    </submittedName>
</protein>
<sequence length="238" mass="26330">MQIAPHSHAGGHPPATRRLRPALFQGLTTPEMRLVRRVFTEDLYDDAEAVPRDPARAPFVGLLLDGCLREDAVLQGGERLFALTFPGETLSPLGPRRRRGRLSAIGAVQLLTCDRDGFERIAQEVPRLRLNLLGLVQEHLTEAQRWQVLLGRKSASERVASMLNWFHARQGAPAELHLPVTRTELGQMAGLTMETVSRQVRALEKAGVIDLPLPSRVRVIDPGALHSLSGDAQPQRLH</sequence>
<dbReference type="SUPFAM" id="SSF46785">
    <property type="entry name" value="Winged helix' DNA-binding domain"/>
    <property type="match status" value="1"/>
</dbReference>
<organism evidence="5 6">
    <name type="scientific">Salipiger thiooxidans</name>
    <dbReference type="NCBI Taxonomy" id="282683"/>
    <lineage>
        <taxon>Bacteria</taxon>
        <taxon>Pseudomonadati</taxon>
        <taxon>Pseudomonadota</taxon>
        <taxon>Alphaproteobacteria</taxon>
        <taxon>Rhodobacterales</taxon>
        <taxon>Roseobacteraceae</taxon>
        <taxon>Salipiger</taxon>
    </lineage>
</organism>
<dbReference type="PROSITE" id="PS51063">
    <property type="entry name" value="HTH_CRP_2"/>
    <property type="match status" value="1"/>
</dbReference>
<evidence type="ECO:0000313" key="5">
    <source>
        <dbReference type="EMBL" id="SDE75304.1"/>
    </source>
</evidence>
<dbReference type="InterPro" id="IPR018490">
    <property type="entry name" value="cNMP-bd_dom_sf"/>
</dbReference>
<evidence type="ECO:0000256" key="3">
    <source>
        <dbReference type="ARBA" id="ARBA00023163"/>
    </source>
</evidence>
<evidence type="ECO:0000256" key="2">
    <source>
        <dbReference type="ARBA" id="ARBA00023125"/>
    </source>
</evidence>
<dbReference type="AlphaFoldDB" id="A0A1G7FHA9"/>
<dbReference type="Gene3D" id="1.10.10.10">
    <property type="entry name" value="Winged helix-like DNA-binding domain superfamily/Winged helix DNA-binding domain"/>
    <property type="match status" value="1"/>
</dbReference>
<dbReference type="STRING" id="282683.SAMN04488105_10775"/>
<keyword evidence="6" id="KW-1185">Reference proteome</keyword>
<dbReference type="GO" id="GO:0006355">
    <property type="term" value="P:regulation of DNA-templated transcription"/>
    <property type="evidence" value="ECO:0007669"/>
    <property type="project" value="InterPro"/>
</dbReference>
<accession>A0A1G7FHA9</accession>
<keyword evidence="3" id="KW-0804">Transcription</keyword>
<proteinExistence type="predicted"/>
<dbReference type="Gene3D" id="2.60.120.10">
    <property type="entry name" value="Jelly Rolls"/>
    <property type="match status" value="1"/>
</dbReference>
<evidence type="ECO:0000256" key="1">
    <source>
        <dbReference type="ARBA" id="ARBA00023015"/>
    </source>
</evidence>
<dbReference type="InterPro" id="IPR012318">
    <property type="entry name" value="HTH_CRP"/>
</dbReference>
<dbReference type="OrthoDB" id="9127033at2"/>
<feature type="domain" description="HTH crp-type" evidence="4">
    <location>
        <begin position="153"/>
        <end position="223"/>
    </location>
</feature>
<reference evidence="6" key="1">
    <citation type="submission" date="2016-10" db="EMBL/GenBank/DDBJ databases">
        <authorList>
            <person name="Varghese N."/>
            <person name="Submissions S."/>
        </authorList>
    </citation>
    <scope>NUCLEOTIDE SEQUENCE [LARGE SCALE GENOMIC DNA]</scope>
    <source>
        <strain evidence="6">DSM 10146</strain>
    </source>
</reference>
<dbReference type="InterPro" id="IPR014710">
    <property type="entry name" value="RmlC-like_jellyroll"/>
</dbReference>
<dbReference type="PRINTS" id="PR00034">
    <property type="entry name" value="HTHCRP"/>
</dbReference>
<dbReference type="EMBL" id="FNAV01000007">
    <property type="protein sequence ID" value="SDE75304.1"/>
    <property type="molecule type" value="Genomic_DNA"/>
</dbReference>
<evidence type="ECO:0000313" key="6">
    <source>
        <dbReference type="Proteomes" id="UP000198994"/>
    </source>
</evidence>
<dbReference type="SUPFAM" id="SSF51206">
    <property type="entry name" value="cAMP-binding domain-like"/>
    <property type="match status" value="1"/>
</dbReference>
<evidence type="ECO:0000259" key="4">
    <source>
        <dbReference type="PROSITE" id="PS51063"/>
    </source>
</evidence>
<name>A0A1G7FHA9_9RHOB</name>
<dbReference type="InterPro" id="IPR036390">
    <property type="entry name" value="WH_DNA-bd_sf"/>
</dbReference>
<dbReference type="GO" id="GO:0003677">
    <property type="term" value="F:DNA binding"/>
    <property type="evidence" value="ECO:0007669"/>
    <property type="project" value="UniProtKB-KW"/>
</dbReference>
<dbReference type="RefSeq" id="WP_089959269.1">
    <property type="nucleotide sequence ID" value="NZ_FNAV01000007.1"/>
</dbReference>
<keyword evidence="2" id="KW-0238">DNA-binding</keyword>